<name>A0A171KW04_9BURK</name>
<dbReference type="RefSeq" id="WP_068366928.1">
    <property type="nucleotide sequence ID" value="NZ_LBNE01000001.1"/>
</dbReference>
<feature type="binding site" evidence="6">
    <location>
        <position position="61"/>
    </location>
    <ligand>
        <name>FMN</name>
        <dbReference type="ChEBI" id="CHEBI:58210"/>
    </ligand>
</feature>
<dbReference type="PANTHER" id="PTHR30011">
    <property type="entry name" value="ALKANESULFONATE MONOOXYGENASE-RELATED"/>
    <property type="match status" value="1"/>
</dbReference>
<evidence type="ECO:0000256" key="5">
    <source>
        <dbReference type="ARBA" id="ARBA00033748"/>
    </source>
</evidence>
<dbReference type="InterPro" id="IPR016215">
    <property type="entry name" value="NTA_MOA"/>
</dbReference>
<evidence type="ECO:0000256" key="3">
    <source>
        <dbReference type="ARBA" id="ARBA00023002"/>
    </source>
</evidence>
<keyword evidence="1 6" id="KW-0285">Flavoprotein</keyword>
<feature type="binding site" evidence="6">
    <location>
        <position position="157"/>
    </location>
    <ligand>
        <name>FMN</name>
        <dbReference type="ChEBI" id="CHEBI:58210"/>
    </ligand>
</feature>
<dbReference type="InterPro" id="IPR051260">
    <property type="entry name" value="Diverse_substr_monoxygenases"/>
</dbReference>
<evidence type="ECO:0000256" key="2">
    <source>
        <dbReference type="ARBA" id="ARBA00022643"/>
    </source>
</evidence>
<gene>
    <name evidence="8" type="ORF">AAV32_01830</name>
</gene>
<dbReference type="EMBL" id="LBNE01000001">
    <property type="protein sequence ID" value="KKO73071.1"/>
    <property type="molecule type" value="Genomic_DNA"/>
</dbReference>
<reference evidence="8 9" key="1">
    <citation type="submission" date="2015-04" db="EMBL/GenBank/DDBJ databases">
        <title>Genome sequence of Kerstersia gyiorum CG1.</title>
        <authorList>
            <person name="Greninger A.L."/>
            <person name="Kozyreva V."/>
            <person name="Chaturvedi V."/>
        </authorList>
    </citation>
    <scope>NUCLEOTIDE SEQUENCE [LARGE SCALE GENOMIC DNA]</scope>
    <source>
        <strain evidence="8 9">CG1</strain>
    </source>
</reference>
<dbReference type="PATRIC" id="fig|206506.3.peg.405"/>
<keyword evidence="3" id="KW-0560">Oxidoreductase</keyword>
<sequence length="476" mass="52139">MSSTPKPLILNGFAMTVPGHVSAGVWRHPDDRSHEYTRLSYWTHLAKLLDEGGFDNLFIADALGPIDVYGGTPDAALRTAAQQPLNDPLVLVAAMAGVTRRLGFGVTVSTTYEQPYALARKFSTLDHLTQGRVAWNVVTSVLESAARNLGLPRQIEHDERYDLAQEFLEVCYKLWEGSWEDEALLRDRTHGRYIDPARVHPIEHAGRYFQVPDAHVSAPSPQRTPLIFQAGTSARGREFAARNAEVVFLGGTSPIQIRTSVDAIRARAVELGRRPDSIKFITAIVAIPAASAEAAQAKYQEYLSHTSLEAALALFSAWTGVDWSQYDLDHPLEYIETNAGRSALRGLTAKDASRRWTVRDIAEYIGVGGIHPKLVGTGAQIADQLEQLAEEAGVDGFNIAYAISPGSFEDFIEYVIPELRARGRLTLPGHGRTLRGRLIGTDRLSDDHPGAAFRALLQGPSVLAQDYRASAAREPA</sequence>
<evidence type="ECO:0000313" key="9">
    <source>
        <dbReference type="Proteomes" id="UP000078084"/>
    </source>
</evidence>
<keyword evidence="4" id="KW-0503">Monooxygenase</keyword>
<evidence type="ECO:0000256" key="1">
    <source>
        <dbReference type="ARBA" id="ARBA00022630"/>
    </source>
</evidence>
<feature type="binding site" evidence="6">
    <location>
        <position position="161"/>
    </location>
    <ligand>
        <name>FMN</name>
        <dbReference type="ChEBI" id="CHEBI:58210"/>
    </ligand>
</feature>
<evidence type="ECO:0000256" key="6">
    <source>
        <dbReference type="PIRSR" id="PIRSR000337-1"/>
    </source>
</evidence>
<evidence type="ECO:0000313" key="8">
    <source>
        <dbReference type="EMBL" id="KKO73071.1"/>
    </source>
</evidence>
<feature type="domain" description="Luciferase-like" evidence="7">
    <location>
        <begin position="30"/>
        <end position="395"/>
    </location>
</feature>
<dbReference type="CDD" id="cd01095">
    <property type="entry name" value="Nitrilotriacetate_monoxgenase"/>
    <property type="match status" value="1"/>
</dbReference>
<keyword evidence="2 6" id="KW-0288">FMN</keyword>
<comment type="similarity">
    <text evidence="5">Belongs to the NtaA/SnaA/DszA monooxygenase family.</text>
</comment>
<dbReference type="Proteomes" id="UP000078084">
    <property type="component" value="Unassembled WGS sequence"/>
</dbReference>
<comment type="caution">
    <text evidence="8">The sequence shown here is derived from an EMBL/GenBank/DDBJ whole genome shotgun (WGS) entry which is preliminary data.</text>
</comment>
<dbReference type="Gene3D" id="3.20.20.30">
    <property type="entry name" value="Luciferase-like domain"/>
    <property type="match status" value="1"/>
</dbReference>
<dbReference type="PIRSF" id="PIRSF000337">
    <property type="entry name" value="NTA_MOA"/>
    <property type="match status" value="1"/>
</dbReference>
<feature type="binding site" evidence="6">
    <location>
        <position position="233"/>
    </location>
    <ligand>
        <name>FMN</name>
        <dbReference type="ChEBI" id="CHEBI:58210"/>
    </ligand>
</feature>
<dbReference type="GO" id="GO:0016705">
    <property type="term" value="F:oxidoreductase activity, acting on paired donors, with incorporation or reduction of molecular oxygen"/>
    <property type="evidence" value="ECO:0007669"/>
    <property type="project" value="InterPro"/>
</dbReference>
<organism evidence="8 9">
    <name type="scientific">Kerstersia gyiorum</name>
    <dbReference type="NCBI Taxonomy" id="206506"/>
    <lineage>
        <taxon>Bacteria</taxon>
        <taxon>Pseudomonadati</taxon>
        <taxon>Pseudomonadota</taxon>
        <taxon>Betaproteobacteria</taxon>
        <taxon>Burkholderiales</taxon>
        <taxon>Alcaligenaceae</taxon>
        <taxon>Kerstersia</taxon>
    </lineage>
</organism>
<dbReference type="NCBIfam" id="TIGR03860">
    <property type="entry name" value="FMN_nitrolo"/>
    <property type="match status" value="1"/>
</dbReference>
<protein>
    <submittedName>
        <fullName evidence="8">5,10-methylene tetrahydromethanopterin reductase</fullName>
    </submittedName>
</protein>
<dbReference type="GO" id="GO:0004497">
    <property type="term" value="F:monooxygenase activity"/>
    <property type="evidence" value="ECO:0007669"/>
    <property type="project" value="UniProtKB-KW"/>
</dbReference>
<proteinExistence type="inferred from homology"/>
<dbReference type="PANTHER" id="PTHR30011:SF16">
    <property type="entry name" value="C2H2 FINGER DOMAIN TRANSCRIPTION FACTOR (EUROFUNG)-RELATED"/>
    <property type="match status" value="1"/>
</dbReference>
<feature type="binding site" evidence="6">
    <location>
        <position position="107"/>
    </location>
    <ligand>
        <name>FMN</name>
        <dbReference type="ChEBI" id="CHEBI:58210"/>
    </ligand>
</feature>
<dbReference type="SUPFAM" id="SSF51679">
    <property type="entry name" value="Bacterial luciferase-like"/>
    <property type="match status" value="1"/>
</dbReference>
<keyword evidence="9" id="KW-1185">Reference proteome</keyword>
<dbReference type="InterPro" id="IPR036661">
    <property type="entry name" value="Luciferase-like_sf"/>
</dbReference>
<evidence type="ECO:0000256" key="4">
    <source>
        <dbReference type="ARBA" id="ARBA00023033"/>
    </source>
</evidence>
<dbReference type="STRING" id="206506.AAV32_01830"/>
<evidence type="ECO:0000259" key="7">
    <source>
        <dbReference type="Pfam" id="PF00296"/>
    </source>
</evidence>
<dbReference type="AlphaFoldDB" id="A0A171KW04"/>
<dbReference type="Pfam" id="PF00296">
    <property type="entry name" value="Bac_luciferase"/>
    <property type="match status" value="1"/>
</dbReference>
<dbReference type="InterPro" id="IPR011251">
    <property type="entry name" value="Luciferase-like_dom"/>
</dbReference>
<accession>A0A171KW04</accession>